<dbReference type="EMBL" id="CAJPWZ010000672">
    <property type="protein sequence ID" value="CAG2198223.1"/>
    <property type="molecule type" value="Genomic_DNA"/>
</dbReference>
<proteinExistence type="predicted"/>
<dbReference type="OrthoDB" id="6136981at2759"/>
<keyword evidence="2" id="KW-1185">Reference proteome</keyword>
<comment type="caution">
    <text evidence="1">The sequence shown here is derived from an EMBL/GenBank/DDBJ whole genome shotgun (WGS) entry which is preliminary data.</text>
</comment>
<protein>
    <submittedName>
        <fullName evidence="1">Uncharacterized protein</fullName>
    </submittedName>
</protein>
<reference evidence="1" key="1">
    <citation type="submission" date="2021-03" db="EMBL/GenBank/DDBJ databases">
        <authorList>
            <person name="Bekaert M."/>
        </authorList>
    </citation>
    <scope>NUCLEOTIDE SEQUENCE</scope>
</reference>
<name>A0A8S3QTJ8_MYTED</name>
<sequence length="153" mass="17496">MQRSINYNIASRISIKECMTKKQVLNLDFPFVDPALFVFELQPCNIDVCLTWSATKEKISFKCKVNALLFTVKFFNQLHQEQAYCASPIPHVLCFPLLSNSNITQDVVHNITILTLERRIDDRINGAWTCCHGTNVDKAVVNVTVLRRGEMSF</sequence>
<dbReference type="Proteomes" id="UP000683360">
    <property type="component" value="Unassembled WGS sequence"/>
</dbReference>
<evidence type="ECO:0000313" key="1">
    <source>
        <dbReference type="EMBL" id="CAG2198223.1"/>
    </source>
</evidence>
<accession>A0A8S3QTJ8</accession>
<gene>
    <name evidence="1" type="ORF">MEDL_13003</name>
</gene>
<organism evidence="1 2">
    <name type="scientific">Mytilus edulis</name>
    <name type="common">Blue mussel</name>
    <dbReference type="NCBI Taxonomy" id="6550"/>
    <lineage>
        <taxon>Eukaryota</taxon>
        <taxon>Metazoa</taxon>
        <taxon>Spiralia</taxon>
        <taxon>Lophotrochozoa</taxon>
        <taxon>Mollusca</taxon>
        <taxon>Bivalvia</taxon>
        <taxon>Autobranchia</taxon>
        <taxon>Pteriomorphia</taxon>
        <taxon>Mytilida</taxon>
        <taxon>Mytiloidea</taxon>
        <taxon>Mytilidae</taxon>
        <taxon>Mytilinae</taxon>
        <taxon>Mytilus</taxon>
    </lineage>
</organism>
<evidence type="ECO:0000313" key="2">
    <source>
        <dbReference type="Proteomes" id="UP000683360"/>
    </source>
</evidence>
<dbReference type="AlphaFoldDB" id="A0A8S3QTJ8"/>